<feature type="transmembrane region" description="Helical" evidence="2">
    <location>
        <begin position="27"/>
        <end position="45"/>
    </location>
</feature>
<dbReference type="EMBL" id="BTSX01000002">
    <property type="protein sequence ID" value="GMS83985.1"/>
    <property type="molecule type" value="Genomic_DNA"/>
</dbReference>
<comment type="caution">
    <text evidence="3">The sequence shown here is derived from an EMBL/GenBank/DDBJ whole genome shotgun (WGS) entry which is preliminary data.</text>
</comment>
<feature type="compositionally biased region" description="Basic residues" evidence="1">
    <location>
        <begin position="157"/>
        <end position="170"/>
    </location>
</feature>
<evidence type="ECO:0000313" key="3">
    <source>
        <dbReference type="EMBL" id="GMS83985.1"/>
    </source>
</evidence>
<keyword evidence="2" id="KW-0472">Membrane</keyword>
<organism evidence="3 4">
    <name type="scientific">Pristionchus entomophagus</name>
    <dbReference type="NCBI Taxonomy" id="358040"/>
    <lineage>
        <taxon>Eukaryota</taxon>
        <taxon>Metazoa</taxon>
        <taxon>Ecdysozoa</taxon>
        <taxon>Nematoda</taxon>
        <taxon>Chromadorea</taxon>
        <taxon>Rhabditida</taxon>
        <taxon>Rhabditina</taxon>
        <taxon>Diplogasteromorpha</taxon>
        <taxon>Diplogasteroidea</taxon>
        <taxon>Neodiplogasteridae</taxon>
        <taxon>Pristionchus</taxon>
    </lineage>
</organism>
<feature type="compositionally biased region" description="Polar residues" evidence="1">
    <location>
        <begin position="64"/>
        <end position="76"/>
    </location>
</feature>
<evidence type="ECO:0000256" key="1">
    <source>
        <dbReference type="SAM" id="MobiDB-lite"/>
    </source>
</evidence>
<keyword evidence="2" id="KW-0812">Transmembrane</keyword>
<protein>
    <submittedName>
        <fullName evidence="3">Uncharacterized protein</fullName>
    </submittedName>
</protein>
<name>A0AAV5SV93_9BILA</name>
<gene>
    <name evidence="3" type="ORF">PENTCL1PPCAC_6160</name>
</gene>
<feature type="compositionally biased region" description="Low complexity" evidence="1">
    <location>
        <begin position="116"/>
        <end position="156"/>
    </location>
</feature>
<dbReference type="AlphaFoldDB" id="A0AAV5SV93"/>
<reference evidence="3" key="1">
    <citation type="submission" date="2023-10" db="EMBL/GenBank/DDBJ databases">
        <title>Genome assembly of Pristionchus species.</title>
        <authorList>
            <person name="Yoshida K."/>
            <person name="Sommer R.J."/>
        </authorList>
    </citation>
    <scope>NUCLEOTIDE SEQUENCE</scope>
    <source>
        <strain evidence="3">RS0144</strain>
    </source>
</reference>
<proteinExistence type="predicted"/>
<dbReference type="Proteomes" id="UP001432027">
    <property type="component" value="Unassembled WGS sequence"/>
</dbReference>
<evidence type="ECO:0000313" key="4">
    <source>
        <dbReference type="Proteomes" id="UP001432027"/>
    </source>
</evidence>
<sequence>TLIPKGPSSSRLPPPRSSAPWELSPSMFLLLLIAAVIAAAAYYHFQQTQQAGSGSKKKSEKNDVPTSCVSTANQPGTVTCAAGSVLPQSVTTVAKSADSDIPQKPTLTESTVNRIDALPATTPDPTAADAAAKPSDSTTSARSGKGTPSSGTTPSKGSKKKKRNRRRKKGLSGSGTPAE</sequence>
<feature type="region of interest" description="Disordered" evidence="1">
    <location>
        <begin position="94"/>
        <end position="179"/>
    </location>
</feature>
<accession>A0AAV5SV93</accession>
<evidence type="ECO:0000256" key="2">
    <source>
        <dbReference type="SAM" id="Phobius"/>
    </source>
</evidence>
<feature type="region of interest" description="Disordered" evidence="1">
    <location>
        <begin position="50"/>
        <end position="76"/>
    </location>
</feature>
<keyword evidence="2" id="KW-1133">Transmembrane helix</keyword>
<feature type="non-terminal residue" evidence="3">
    <location>
        <position position="1"/>
    </location>
</feature>
<keyword evidence="4" id="KW-1185">Reference proteome</keyword>